<organism evidence="3 4">
    <name type="scientific">Flavobacterium saliperosum</name>
    <dbReference type="NCBI Taxonomy" id="329186"/>
    <lineage>
        <taxon>Bacteria</taxon>
        <taxon>Pseudomonadati</taxon>
        <taxon>Bacteroidota</taxon>
        <taxon>Flavobacteriia</taxon>
        <taxon>Flavobacteriales</taxon>
        <taxon>Flavobacteriaceae</taxon>
        <taxon>Flavobacterium</taxon>
    </lineage>
</organism>
<evidence type="ECO:0000256" key="2">
    <source>
        <dbReference type="SAM" id="SignalP"/>
    </source>
</evidence>
<feature type="signal peptide" evidence="2">
    <location>
        <begin position="1"/>
        <end position="21"/>
    </location>
</feature>
<dbReference type="EMBL" id="FMTY01000005">
    <property type="protein sequence ID" value="SCX15290.1"/>
    <property type="molecule type" value="Genomic_DNA"/>
</dbReference>
<dbReference type="AlphaFoldDB" id="A0A1G4W2L3"/>
<gene>
    <name evidence="3" type="ORF">SAMN02927925_02218</name>
</gene>
<dbReference type="eggNOG" id="ENOG5032SGC">
    <property type="taxonomic scope" value="Bacteria"/>
</dbReference>
<accession>A0A1G4W2L3</accession>
<evidence type="ECO:0000313" key="3">
    <source>
        <dbReference type="EMBL" id="SCX15290.1"/>
    </source>
</evidence>
<evidence type="ECO:0000256" key="1">
    <source>
        <dbReference type="SAM" id="MobiDB-lite"/>
    </source>
</evidence>
<feature type="region of interest" description="Disordered" evidence="1">
    <location>
        <begin position="114"/>
        <end position="177"/>
    </location>
</feature>
<dbReference type="Proteomes" id="UP000182124">
    <property type="component" value="Unassembled WGS sequence"/>
</dbReference>
<keyword evidence="2" id="KW-0732">Signal</keyword>
<proteinExistence type="predicted"/>
<feature type="compositionally biased region" description="Gly residues" evidence="1">
    <location>
        <begin position="161"/>
        <end position="177"/>
    </location>
</feature>
<feature type="compositionally biased region" description="Basic residues" evidence="1">
    <location>
        <begin position="114"/>
        <end position="124"/>
    </location>
</feature>
<sequence length="177" mass="19845">MKTIKLALLGFILSFSLFATAQVNVNVNIGTPPVWGPVGYAEARYYYIPDIESYYDINSGMFVYMGPRGWIHARTLPSRYSHFDLYNGYKVVLNFRGDNPYRYYKMHKAKFPKGYKNHKQKPFKMKNDNGNHSGHYKKGNAKSGNAIHFNDNSHGGKKGNDGGGKGHGNGKGNGKGK</sequence>
<reference evidence="3 4" key="1">
    <citation type="submission" date="2016-10" db="EMBL/GenBank/DDBJ databases">
        <authorList>
            <person name="de Groot N.N."/>
        </authorList>
    </citation>
    <scope>NUCLEOTIDE SEQUENCE [LARGE SCALE GENOMIC DNA]</scope>
    <source>
        <strain evidence="3 4">CGMCC 1.3801</strain>
    </source>
</reference>
<name>A0A1G4W2L3_9FLAO</name>
<evidence type="ECO:0000313" key="4">
    <source>
        <dbReference type="Proteomes" id="UP000182124"/>
    </source>
</evidence>
<feature type="chain" id="PRO_5010288667" evidence="2">
    <location>
        <begin position="22"/>
        <end position="177"/>
    </location>
</feature>
<protein>
    <submittedName>
        <fullName evidence="3">Uncharacterized protein</fullName>
    </submittedName>
</protein>
<dbReference type="RefSeq" id="WP_023575881.1">
    <property type="nucleotide sequence ID" value="NZ_CBCSBQ010000004.1"/>
</dbReference>
<dbReference type="STRING" id="329186.SAMN02927925_02218"/>